<dbReference type="GO" id="GO:0016705">
    <property type="term" value="F:oxidoreductase activity, acting on paired donors, with incorporation or reduction of molecular oxygen"/>
    <property type="evidence" value="ECO:0007669"/>
    <property type="project" value="InterPro"/>
</dbReference>
<dbReference type="PROSITE" id="PS00086">
    <property type="entry name" value="CYTOCHROME_P450"/>
    <property type="match status" value="1"/>
</dbReference>
<evidence type="ECO:0000256" key="33">
    <source>
        <dbReference type="PIRSR" id="PIRSR602401-1"/>
    </source>
</evidence>
<keyword evidence="9" id="KW-0444">Lipid biosynthesis</keyword>
<evidence type="ECO:0000256" key="11">
    <source>
        <dbReference type="ARBA" id="ARBA00022617"/>
    </source>
</evidence>
<comment type="catalytic activity">
    <reaction evidence="28">
        <text>prostaglandin H2 = thromboxane A2</text>
        <dbReference type="Rhea" id="RHEA:17137"/>
        <dbReference type="ChEBI" id="CHEBI:57405"/>
        <dbReference type="ChEBI" id="CHEBI:57445"/>
        <dbReference type="EC" id="5.3.99.5"/>
    </reaction>
    <physiologicalReaction direction="left-to-right" evidence="28">
        <dbReference type="Rhea" id="RHEA:17138"/>
    </physiologicalReaction>
</comment>
<comment type="catalytic activity">
    <reaction evidence="1">
        <text>(15S)-hydroperoxy-(5Z,8Z,11Z,13E)-eicosatetraenoate = 15-oxo-(5Z,8Z,11Z,13E)-eicosatetraenoate + H2O</text>
        <dbReference type="Rhea" id="RHEA:48636"/>
        <dbReference type="ChEBI" id="CHEBI:15377"/>
        <dbReference type="ChEBI" id="CHEBI:57410"/>
        <dbReference type="ChEBI" id="CHEBI:57446"/>
    </reaction>
    <physiologicalReaction direction="left-to-right" evidence="1">
        <dbReference type="Rhea" id="RHEA:48637"/>
    </physiologicalReaction>
</comment>
<keyword evidence="16" id="KW-1133">Transmembrane helix</keyword>
<evidence type="ECO:0000256" key="7">
    <source>
        <dbReference type="ARBA" id="ARBA00013084"/>
    </source>
</evidence>
<dbReference type="SUPFAM" id="SSF48264">
    <property type="entry name" value="Cytochrome P450"/>
    <property type="match status" value="1"/>
</dbReference>
<evidence type="ECO:0000256" key="23">
    <source>
        <dbReference type="ARBA" id="ARBA00023235"/>
    </source>
</evidence>
<evidence type="ECO:0000256" key="6">
    <source>
        <dbReference type="ARBA" id="ARBA00011245"/>
    </source>
</evidence>
<dbReference type="Pfam" id="PF00067">
    <property type="entry name" value="p450"/>
    <property type="match status" value="1"/>
</dbReference>
<keyword evidence="11 33" id="KW-0349">Heme</keyword>
<reference evidence="35" key="1">
    <citation type="submission" date="2021-10" db="EMBL/GenBank/DDBJ databases">
        <title>Tropical sea cucumber genome reveals ecological adaptation and Cuvierian tubules defense mechanism.</title>
        <authorList>
            <person name="Chen T."/>
        </authorList>
    </citation>
    <scope>NUCLEOTIDE SEQUENCE</scope>
    <source>
        <strain evidence="35">Nanhai2018</strain>
        <tissue evidence="35">Muscle</tissue>
    </source>
</reference>
<comment type="similarity">
    <text evidence="5 34">Belongs to the cytochrome P450 family.</text>
</comment>
<evidence type="ECO:0000256" key="18">
    <source>
        <dbReference type="ARBA" id="ARBA00023004"/>
    </source>
</evidence>
<sequence length="323" mass="37271">MKQMTPLINECCDQLVEHFDEKRKTVTSIQCKDMDVVATTFFGMQIDSQKNPDDPFVKHAKEAVSFSFFNIKLILTYLVPYMGRIFQLLGIKVMNPAVGDFFQDAISRAMELRQTESSKAFIFFLASYETTNTALCMTSYLLATNKEQQEKLIQEVDKFAPRKEDVTYELVGQMEYLDGLVREALRMYPPAAITDRINDKKDIELNGFTIPKGFSILVPIYAIHHDPEIWEEPEEFRPERFFKENRANIHPVSWLPFGDGPRSCIGLRLALMEIKFALVRMLQEFKFETCSETEIPPVLNSRSPFLSPPNGVRLQVVPRKKTE</sequence>
<dbReference type="InterPro" id="IPR002401">
    <property type="entry name" value="Cyt_P450_E_grp-I"/>
</dbReference>
<dbReference type="GO" id="GO:0020037">
    <property type="term" value="F:heme binding"/>
    <property type="evidence" value="ECO:0007669"/>
    <property type="project" value="InterPro"/>
</dbReference>
<evidence type="ECO:0000256" key="16">
    <source>
        <dbReference type="ARBA" id="ARBA00022989"/>
    </source>
</evidence>
<dbReference type="InterPro" id="IPR050705">
    <property type="entry name" value="Cytochrome_P450_3A"/>
</dbReference>
<dbReference type="AlphaFoldDB" id="A0A9Q1BCP9"/>
<dbReference type="FunFam" id="1.10.630.10:FF:000182">
    <property type="entry name" value="Cytochrome P450 3A4"/>
    <property type="match status" value="1"/>
</dbReference>
<dbReference type="InterPro" id="IPR036396">
    <property type="entry name" value="Cyt_P450_sf"/>
</dbReference>
<comment type="catalytic activity">
    <reaction evidence="2">
        <text>a hydroperoxyeicosatetraenoate = an oxoeicosatetraenoate + H2O</text>
        <dbReference type="Rhea" id="RHEA:55556"/>
        <dbReference type="ChEBI" id="CHEBI:15377"/>
        <dbReference type="ChEBI" id="CHEBI:59720"/>
        <dbReference type="ChEBI" id="CHEBI:131859"/>
        <dbReference type="EC" id="4.2.1.152"/>
    </reaction>
    <physiologicalReaction direction="left-to-right" evidence="2">
        <dbReference type="Rhea" id="RHEA:55557"/>
    </physiologicalReaction>
</comment>
<feature type="binding site" description="axial binding residue" evidence="33">
    <location>
        <position position="264"/>
    </location>
    <ligand>
        <name>heme</name>
        <dbReference type="ChEBI" id="CHEBI:30413"/>
    </ligand>
    <ligandPart>
        <name>Fe</name>
        <dbReference type="ChEBI" id="CHEBI:18248"/>
    </ligandPart>
</feature>
<keyword evidence="17 34" id="KW-0560">Oxidoreductase</keyword>
<evidence type="ECO:0000256" key="9">
    <source>
        <dbReference type="ARBA" id="ARBA00022516"/>
    </source>
</evidence>
<keyword evidence="18 33" id="KW-0408">Iron</keyword>
<evidence type="ECO:0000256" key="4">
    <source>
        <dbReference type="ARBA" id="ARBA00004477"/>
    </source>
</evidence>
<evidence type="ECO:0000256" key="12">
    <source>
        <dbReference type="ARBA" id="ARBA00022692"/>
    </source>
</evidence>
<proteinExistence type="inferred from homology"/>
<dbReference type="InterPro" id="IPR001128">
    <property type="entry name" value="Cyt_P450"/>
</dbReference>
<evidence type="ECO:0000313" key="35">
    <source>
        <dbReference type="EMBL" id="KAJ8019802.1"/>
    </source>
</evidence>
<evidence type="ECO:0000256" key="22">
    <source>
        <dbReference type="ARBA" id="ARBA00023160"/>
    </source>
</evidence>
<keyword evidence="24" id="KW-0456">Lyase</keyword>
<evidence type="ECO:0000256" key="10">
    <source>
        <dbReference type="ARBA" id="ARBA00022585"/>
    </source>
</evidence>
<comment type="function">
    <text evidence="32">Catalyzes the conversion of prostaglandin H2 (PGH2) to thromboxane A2 (TXA2), a potent inducer of blood vessel constriction and platelet aggregation. Also cleaves PGH2 to 12-hydroxy-heptadecatrienoicacid (12-HHT) and malondialdehyde, which is known to act as a mediator of DNA damage. 12-HHT and malondialdehyde are formed stoichiometrically in the same amounts as TXA2. Additionally, displays dehydratase activity, toward (15S)-hydroperoxy-(5Z,8Z,11Z,13E)-eicosatetraenoate (15(S)-HPETE) producing 15-KETE and 15-HETE.</text>
</comment>
<evidence type="ECO:0000256" key="21">
    <source>
        <dbReference type="ARBA" id="ARBA00023136"/>
    </source>
</evidence>
<name>A0A9Q1BCP9_HOLLE</name>
<evidence type="ECO:0000256" key="28">
    <source>
        <dbReference type="ARBA" id="ARBA00036475"/>
    </source>
</evidence>
<comment type="caution">
    <text evidence="35">The sequence shown here is derived from an EMBL/GenBank/DDBJ whole genome shotgun (WGS) entry which is preliminary data.</text>
</comment>
<dbReference type="EC" id="5.3.99.5" evidence="29"/>
<comment type="subcellular location">
    <subcellularLocation>
        <location evidence="4">Endoplasmic reticulum membrane</location>
        <topology evidence="4">Multi-pass membrane protein</topology>
    </subcellularLocation>
</comment>
<evidence type="ECO:0000256" key="32">
    <source>
        <dbReference type="ARBA" id="ARBA00054825"/>
    </source>
</evidence>
<keyword evidence="12" id="KW-0812">Transmembrane</keyword>
<keyword evidence="14" id="KW-0256">Endoplasmic reticulum</keyword>
<dbReference type="InterPro" id="IPR017972">
    <property type="entry name" value="Cyt_P450_CS"/>
</dbReference>
<keyword evidence="15" id="KW-0276">Fatty acid metabolism</keyword>
<dbReference type="Proteomes" id="UP001152320">
    <property type="component" value="Chromosome 23"/>
</dbReference>
<comment type="subunit">
    <text evidence="6">Monomer.</text>
</comment>
<evidence type="ECO:0000256" key="2">
    <source>
        <dbReference type="ARBA" id="ARBA00001719"/>
    </source>
</evidence>
<keyword evidence="22" id="KW-0275">Fatty acid biosynthesis</keyword>
<evidence type="ECO:0000256" key="15">
    <source>
        <dbReference type="ARBA" id="ARBA00022832"/>
    </source>
</evidence>
<evidence type="ECO:0000256" key="5">
    <source>
        <dbReference type="ARBA" id="ARBA00010617"/>
    </source>
</evidence>
<dbReference type="GO" id="GO:0008395">
    <property type="term" value="F:steroid hydroxylase activity"/>
    <property type="evidence" value="ECO:0007669"/>
    <property type="project" value="TreeGrafter"/>
</dbReference>
<evidence type="ECO:0000256" key="29">
    <source>
        <dbReference type="ARBA" id="ARBA00038872"/>
    </source>
</evidence>
<keyword evidence="23" id="KW-0413">Isomerase</keyword>
<evidence type="ECO:0000256" key="27">
    <source>
        <dbReference type="ARBA" id="ARBA00036424"/>
    </source>
</evidence>
<dbReference type="EMBL" id="JAIZAY010000023">
    <property type="protein sequence ID" value="KAJ8019802.1"/>
    <property type="molecule type" value="Genomic_DNA"/>
</dbReference>
<dbReference type="PRINTS" id="PR00463">
    <property type="entry name" value="EP450I"/>
</dbReference>
<keyword evidence="19 34" id="KW-0503">Monooxygenase</keyword>
<comment type="catalytic activity">
    <reaction evidence="27">
        <text>prostaglandin H2 = (12S)-hydroxy-(5Z,8E,10E)-heptadecatrienoate + malonaldehyde</text>
        <dbReference type="Rhea" id="RHEA:48644"/>
        <dbReference type="ChEBI" id="CHEBI:57405"/>
        <dbReference type="ChEBI" id="CHEBI:90694"/>
        <dbReference type="ChEBI" id="CHEBI:566274"/>
    </reaction>
</comment>
<evidence type="ECO:0000256" key="19">
    <source>
        <dbReference type="ARBA" id="ARBA00023033"/>
    </source>
</evidence>
<dbReference type="Gene3D" id="1.10.630.10">
    <property type="entry name" value="Cytochrome P450"/>
    <property type="match status" value="2"/>
</dbReference>
<comment type="cofactor">
    <cofactor evidence="3 33">
        <name>heme</name>
        <dbReference type="ChEBI" id="CHEBI:30413"/>
    </cofactor>
</comment>
<evidence type="ECO:0000256" key="24">
    <source>
        <dbReference type="ARBA" id="ARBA00023239"/>
    </source>
</evidence>
<gene>
    <name evidence="35" type="ORF">HOLleu_41542</name>
</gene>
<accession>A0A9Q1BCP9</accession>
<protein>
    <recommendedName>
        <fullName evidence="30">Thromboxane-A synthase</fullName>
        <ecNumber evidence="7">4.2.1.152</ecNumber>
        <ecNumber evidence="29">5.3.99.5</ecNumber>
    </recommendedName>
    <alternativeName>
        <fullName evidence="31">Cytochrome P450 5A1</fullName>
    </alternativeName>
    <alternativeName>
        <fullName evidence="25">Hydroperoxy icosatetraenoate dehydratase</fullName>
    </alternativeName>
</protein>
<keyword evidence="21" id="KW-0472">Membrane</keyword>
<dbReference type="PANTHER" id="PTHR24302:SF47">
    <property type="entry name" value="CYTOCHROME P450"/>
    <property type="match status" value="1"/>
</dbReference>
<evidence type="ECO:0000256" key="25">
    <source>
        <dbReference type="ARBA" id="ARBA00033404"/>
    </source>
</evidence>
<evidence type="ECO:0000256" key="8">
    <source>
        <dbReference type="ARBA" id="ARBA00022501"/>
    </source>
</evidence>
<dbReference type="PANTHER" id="PTHR24302">
    <property type="entry name" value="CYTOCHROME P450 FAMILY 3"/>
    <property type="match status" value="1"/>
</dbReference>
<dbReference type="PRINTS" id="PR00385">
    <property type="entry name" value="P450"/>
</dbReference>
<keyword evidence="8" id="KW-0644">Prostaglandin metabolism</keyword>
<evidence type="ECO:0000256" key="30">
    <source>
        <dbReference type="ARBA" id="ARBA00040834"/>
    </source>
</evidence>
<evidence type="ECO:0000256" key="1">
    <source>
        <dbReference type="ARBA" id="ARBA00001143"/>
    </source>
</evidence>
<evidence type="ECO:0000256" key="13">
    <source>
        <dbReference type="ARBA" id="ARBA00022723"/>
    </source>
</evidence>
<evidence type="ECO:0000256" key="20">
    <source>
        <dbReference type="ARBA" id="ARBA00023098"/>
    </source>
</evidence>
<evidence type="ECO:0000256" key="3">
    <source>
        <dbReference type="ARBA" id="ARBA00001971"/>
    </source>
</evidence>
<keyword evidence="36" id="KW-1185">Reference proteome</keyword>
<comment type="catalytic activity">
    <reaction evidence="26">
        <text>(15S)-hydroperoxy-(5Z,8Z,11Z,13E)-eicosatetraenoate + AH2 = (15S)-hydroxy-(5Z,8Z,11Z,13E)-eicosatetraenoate + A + H2O</text>
        <dbReference type="Rhea" id="RHEA:48856"/>
        <dbReference type="ChEBI" id="CHEBI:13193"/>
        <dbReference type="ChEBI" id="CHEBI:15377"/>
        <dbReference type="ChEBI" id="CHEBI:17499"/>
        <dbReference type="ChEBI" id="CHEBI:57409"/>
        <dbReference type="ChEBI" id="CHEBI:57446"/>
    </reaction>
    <physiologicalReaction direction="left-to-right" evidence="26">
        <dbReference type="Rhea" id="RHEA:48857"/>
    </physiologicalReaction>
</comment>
<organism evidence="35 36">
    <name type="scientific">Holothuria leucospilota</name>
    <name type="common">Black long sea cucumber</name>
    <name type="synonym">Mertensiothuria leucospilota</name>
    <dbReference type="NCBI Taxonomy" id="206669"/>
    <lineage>
        <taxon>Eukaryota</taxon>
        <taxon>Metazoa</taxon>
        <taxon>Echinodermata</taxon>
        <taxon>Eleutherozoa</taxon>
        <taxon>Echinozoa</taxon>
        <taxon>Holothuroidea</taxon>
        <taxon>Aspidochirotacea</taxon>
        <taxon>Aspidochirotida</taxon>
        <taxon>Holothuriidae</taxon>
        <taxon>Holothuria</taxon>
    </lineage>
</organism>
<dbReference type="EC" id="4.2.1.152" evidence="7"/>
<dbReference type="GO" id="GO:0005506">
    <property type="term" value="F:iron ion binding"/>
    <property type="evidence" value="ECO:0007669"/>
    <property type="project" value="InterPro"/>
</dbReference>
<evidence type="ECO:0000256" key="26">
    <source>
        <dbReference type="ARBA" id="ARBA00036380"/>
    </source>
</evidence>
<evidence type="ECO:0000256" key="34">
    <source>
        <dbReference type="RuleBase" id="RU000461"/>
    </source>
</evidence>
<keyword evidence="20" id="KW-0443">Lipid metabolism</keyword>
<keyword evidence="10" id="KW-0643">Prostaglandin biosynthesis</keyword>
<keyword evidence="13 33" id="KW-0479">Metal-binding</keyword>
<evidence type="ECO:0000256" key="17">
    <source>
        <dbReference type="ARBA" id="ARBA00023002"/>
    </source>
</evidence>
<evidence type="ECO:0000256" key="31">
    <source>
        <dbReference type="ARBA" id="ARBA00042726"/>
    </source>
</evidence>
<evidence type="ECO:0000313" key="36">
    <source>
        <dbReference type="Proteomes" id="UP001152320"/>
    </source>
</evidence>
<evidence type="ECO:0000256" key="14">
    <source>
        <dbReference type="ARBA" id="ARBA00022824"/>
    </source>
</evidence>
<dbReference type="OrthoDB" id="1470350at2759"/>